<gene>
    <name evidence="2" type="ORF">GCM10012287_17010</name>
</gene>
<name>A0ABQ2M433_9ACTN</name>
<dbReference type="SUPFAM" id="SSF55729">
    <property type="entry name" value="Acyl-CoA N-acyltransferases (Nat)"/>
    <property type="match status" value="1"/>
</dbReference>
<organism evidence="2 3">
    <name type="scientific">Streptomyces daqingensis</name>
    <dbReference type="NCBI Taxonomy" id="1472640"/>
    <lineage>
        <taxon>Bacteria</taxon>
        <taxon>Bacillati</taxon>
        <taxon>Actinomycetota</taxon>
        <taxon>Actinomycetes</taxon>
        <taxon>Kitasatosporales</taxon>
        <taxon>Streptomycetaceae</taxon>
        <taxon>Streptomyces</taxon>
    </lineage>
</organism>
<dbReference type="PROSITE" id="PS51186">
    <property type="entry name" value="GNAT"/>
    <property type="match status" value="1"/>
</dbReference>
<evidence type="ECO:0000313" key="3">
    <source>
        <dbReference type="Proteomes" id="UP000631535"/>
    </source>
</evidence>
<keyword evidence="3" id="KW-1185">Reference proteome</keyword>
<evidence type="ECO:0000313" key="2">
    <source>
        <dbReference type="EMBL" id="GGO46500.1"/>
    </source>
</evidence>
<comment type="caution">
    <text evidence="2">The sequence shown here is derived from an EMBL/GenBank/DDBJ whole genome shotgun (WGS) entry which is preliminary data.</text>
</comment>
<evidence type="ECO:0000259" key="1">
    <source>
        <dbReference type="PROSITE" id="PS51186"/>
    </source>
</evidence>
<dbReference type="InterPro" id="IPR000182">
    <property type="entry name" value="GNAT_dom"/>
</dbReference>
<protein>
    <submittedName>
        <fullName evidence="2">N-acetyltransferase</fullName>
    </submittedName>
</protein>
<proteinExistence type="predicted"/>
<dbReference type="CDD" id="cd04301">
    <property type="entry name" value="NAT_SF"/>
    <property type="match status" value="1"/>
</dbReference>
<dbReference type="Proteomes" id="UP000631535">
    <property type="component" value="Unassembled WGS sequence"/>
</dbReference>
<dbReference type="Gene3D" id="3.40.630.30">
    <property type="match status" value="1"/>
</dbReference>
<dbReference type="PANTHER" id="PTHR43138">
    <property type="entry name" value="ACETYLTRANSFERASE, GNAT FAMILY"/>
    <property type="match status" value="1"/>
</dbReference>
<dbReference type="EMBL" id="BMMP01000004">
    <property type="protein sequence ID" value="GGO46500.1"/>
    <property type="molecule type" value="Genomic_DNA"/>
</dbReference>
<dbReference type="InterPro" id="IPR016181">
    <property type="entry name" value="Acyl_CoA_acyltransferase"/>
</dbReference>
<accession>A0ABQ2M433</accession>
<dbReference type="InterPro" id="IPR052742">
    <property type="entry name" value="Mito_N-acetyltransferase"/>
</dbReference>
<reference evidence="3" key="1">
    <citation type="journal article" date="2019" name="Int. J. Syst. Evol. Microbiol.">
        <title>The Global Catalogue of Microorganisms (GCM) 10K type strain sequencing project: providing services to taxonomists for standard genome sequencing and annotation.</title>
        <authorList>
            <consortium name="The Broad Institute Genomics Platform"/>
            <consortium name="The Broad Institute Genome Sequencing Center for Infectious Disease"/>
            <person name="Wu L."/>
            <person name="Ma J."/>
        </authorList>
    </citation>
    <scope>NUCLEOTIDE SEQUENCE [LARGE SCALE GENOMIC DNA]</scope>
    <source>
        <strain evidence="3">CGMCC 4.7178</strain>
    </source>
</reference>
<feature type="domain" description="N-acetyltransferase" evidence="1">
    <location>
        <begin position="1"/>
        <end position="158"/>
    </location>
</feature>
<dbReference type="PANTHER" id="PTHR43138:SF1">
    <property type="entry name" value="N-ACETYLTRANSFERASE ACA1"/>
    <property type="match status" value="1"/>
</dbReference>
<sequence length="162" mass="17643">MLIREATPDDWNAVWPFFHEIVAAGDTFSYAPDTDSGTGRELWMLSPPSRTVVAVDDTGTVVGSAKMYSNQGGNGAHIASASYMVDPAHAGRGIGRALCRHSLEWAKAEGFLAMQFNAVVETNTSAVRLYEDLGFEVLGTVPDGFRHPVHGYVGLHIMYRRV</sequence>
<dbReference type="RefSeq" id="WP_189036450.1">
    <property type="nucleotide sequence ID" value="NZ_BMMP01000004.1"/>
</dbReference>
<dbReference type="Pfam" id="PF00583">
    <property type="entry name" value="Acetyltransf_1"/>
    <property type="match status" value="1"/>
</dbReference>